<dbReference type="InterPro" id="IPR007016">
    <property type="entry name" value="O-antigen_ligase-rel_domated"/>
</dbReference>
<accession>A0A554LL70</accession>
<dbReference type="PANTHER" id="PTHR37422">
    <property type="entry name" value="TEICHURONIC ACID BIOSYNTHESIS PROTEIN TUAE"/>
    <property type="match status" value="1"/>
</dbReference>
<dbReference type="Proteomes" id="UP000316495">
    <property type="component" value="Unassembled WGS sequence"/>
</dbReference>
<name>A0A554LL70_9BACT</name>
<organism evidence="7 8">
    <name type="scientific">Candidatus Berkelbacteria bacterium Athens1014_28</name>
    <dbReference type="NCBI Taxonomy" id="2017145"/>
    <lineage>
        <taxon>Bacteria</taxon>
        <taxon>Candidatus Berkelbacteria</taxon>
    </lineage>
</organism>
<evidence type="ECO:0000256" key="5">
    <source>
        <dbReference type="SAM" id="Phobius"/>
    </source>
</evidence>
<proteinExistence type="predicted"/>
<feature type="transmembrane region" description="Helical" evidence="5">
    <location>
        <begin position="116"/>
        <end position="135"/>
    </location>
</feature>
<dbReference type="GO" id="GO:0016020">
    <property type="term" value="C:membrane"/>
    <property type="evidence" value="ECO:0007669"/>
    <property type="project" value="UniProtKB-SubCell"/>
</dbReference>
<evidence type="ECO:0000256" key="1">
    <source>
        <dbReference type="ARBA" id="ARBA00004141"/>
    </source>
</evidence>
<feature type="domain" description="O-antigen ligase-related" evidence="6">
    <location>
        <begin position="4"/>
        <end position="99"/>
    </location>
</feature>
<reference evidence="7 8" key="1">
    <citation type="submission" date="2017-07" db="EMBL/GenBank/DDBJ databases">
        <title>Mechanisms for carbon and nitrogen cycling indicate functional differentiation within the Candidate Phyla Radiation.</title>
        <authorList>
            <person name="Danczak R.E."/>
            <person name="Johnston M.D."/>
            <person name="Kenah C."/>
            <person name="Slattery M."/>
            <person name="Wrighton K.C."/>
            <person name="Wilkins M.J."/>
        </authorList>
    </citation>
    <scope>NUCLEOTIDE SEQUENCE [LARGE SCALE GENOMIC DNA]</scope>
    <source>
        <strain evidence="7">Athens1014_28</strain>
    </source>
</reference>
<evidence type="ECO:0000256" key="3">
    <source>
        <dbReference type="ARBA" id="ARBA00022989"/>
    </source>
</evidence>
<evidence type="ECO:0000313" key="7">
    <source>
        <dbReference type="EMBL" id="TSC93616.1"/>
    </source>
</evidence>
<keyword evidence="2 5" id="KW-0812">Transmembrane</keyword>
<dbReference type="AlphaFoldDB" id="A0A554LL70"/>
<sequence length="168" mass="18569">TALAFLIIILAVGFSFALSRIDTDVYSHNLRLDIYRYSLELVRQNPITGVGLGGYADSVKEVSKNDFGFTLYGLSYALHPHNLFLALWLNQGIFGLLAFSFLLIQFFWSLGRRGGGPLLLSAIFTAMMAIIAHGLVDTTYFKNDLSAIFWLTYAFGVLIGGKNGQTTK</sequence>
<evidence type="ECO:0000259" key="6">
    <source>
        <dbReference type="Pfam" id="PF04932"/>
    </source>
</evidence>
<dbReference type="Pfam" id="PF04932">
    <property type="entry name" value="Wzy_C"/>
    <property type="match status" value="1"/>
</dbReference>
<comment type="caution">
    <text evidence="7">The sequence shown here is derived from an EMBL/GenBank/DDBJ whole genome shotgun (WGS) entry which is preliminary data.</text>
</comment>
<feature type="transmembrane region" description="Helical" evidence="5">
    <location>
        <begin position="83"/>
        <end position="104"/>
    </location>
</feature>
<feature type="transmembrane region" description="Helical" evidence="5">
    <location>
        <begin position="147"/>
        <end position="164"/>
    </location>
</feature>
<dbReference type="InterPro" id="IPR051533">
    <property type="entry name" value="WaaL-like"/>
</dbReference>
<dbReference type="PANTHER" id="PTHR37422:SF13">
    <property type="entry name" value="LIPOPOLYSACCHARIDE BIOSYNTHESIS PROTEIN PA4999-RELATED"/>
    <property type="match status" value="1"/>
</dbReference>
<gene>
    <name evidence="7" type="ORF">Athens101428_617</name>
</gene>
<evidence type="ECO:0000256" key="4">
    <source>
        <dbReference type="ARBA" id="ARBA00023136"/>
    </source>
</evidence>
<keyword evidence="4 5" id="KW-0472">Membrane</keyword>
<feature type="non-terminal residue" evidence="7">
    <location>
        <position position="1"/>
    </location>
</feature>
<comment type="subcellular location">
    <subcellularLocation>
        <location evidence="1">Membrane</location>
        <topology evidence="1">Multi-pass membrane protein</topology>
    </subcellularLocation>
</comment>
<evidence type="ECO:0000313" key="8">
    <source>
        <dbReference type="Proteomes" id="UP000316495"/>
    </source>
</evidence>
<dbReference type="EMBL" id="VMGN01000037">
    <property type="protein sequence ID" value="TSC93616.1"/>
    <property type="molecule type" value="Genomic_DNA"/>
</dbReference>
<protein>
    <recommendedName>
        <fullName evidence="6">O-antigen ligase-related domain-containing protein</fullName>
    </recommendedName>
</protein>
<evidence type="ECO:0000256" key="2">
    <source>
        <dbReference type="ARBA" id="ARBA00022692"/>
    </source>
</evidence>
<keyword evidence="3 5" id="KW-1133">Transmembrane helix</keyword>